<protein>
    <submittedName>
        <fullName evidence="1">Uncharacterized protein</fullName>
    </submittedName>
</protein>
<evidence type="ECO:0000313" key="1">
    <source>
        <dbReference type="EMBL" id="CAG6398761.1"/>
    </source>
</evidence>
<dbReference type="Proteomes" id="UP001152519">
    <property type="component" value="Unassembled WGS sequence"/>
</dbReference>
<sequence length="66" mass="6951">MVLVLVAAAVLLAGVIAGTVVVARRSSTPGDLRAEAAHSAVRQYERAFYDARTVHNSAAMGDGFHR</sequence>
<evidence type="ECO:0000313" key="2">
    <source>
        <dbReference type="Proteomes" id="UP001152519"/>
    </source>
</evidence>
<accession>A0A9W4EBG9</accession>
<reference evidence="1" key="1">
    <citation type="submission" date="2021-05" db="EMBL/GenBank/DDBJ databases">
        <authorList>
            <person name="Arsene-Ploetze F."/>
        </authorList>
    </citation>
    <scope>NUCLEOTIDE SEQUENCE</scope>
    <source>
        <strain evidence="1">DSM 42138</strain>
    </source>
</reference>
<name>A0A9W4EBG9_9ACTN</name>
<dbReference type="AlphaFoldDB" id="A0A9W4EBG9"/>
<proteinExistence type="predicted"/>
<dbReference type="EMBL" id="CAJSLV010000110">
    <property type="protein sequence ID" value="CAG6398761.1"/>
    <property type="molecule type" value="Genomic_DNA"/>
</dbReference>
<organism evidence="1 2">
    <name type="scientific">Actinacidiphila cocklensis</name>
    <dbReference type="NCBI Taxonomy" id="887465"/>
    <lineage>
        <taxon>Bacteria</taxon>
        <taxon>Bacillati</taxon>
        <taxon>Actinomycetota</taxon>
        <taxon>Actinomycetes</taxon>
        <taxon>Kitasatosporales</taxon>
        <taxon>Streptomycetaceae</taxon>
        <taxon>Actinacidiphila</taxon>
    </lineage>
</organism>
<gene>
    <name evidence="1" type="ORF">SCOCK_760017</name>
</gene>
<keyword evidence="2" id="KW-1185">Reference proteome</keyword>
<comment type="caution">
    <text evidence="1">The sequence shown here is derived from an EMBL/GenBank/DDBJ whole genome shotgun (WGS) entry which is preliminary data.</text>
</comment>
<dbReference type="RefSeq" id="WP_251500556.1">
    <property type="nucleotide sequence ID" value="NZ_CAJSLV010000110.1"/>
</dbReference>